<evidence type="ECO:0000256" key="3">
    <source>
        <dbReference type="ARBA" id="ARBA00022544"/>
    </source>
</evidence>
<dbReference type="Pfam" id="PF05504">
    <property type="entry name" value="Spore_GerAC"/>
    <property type="match status" value="1"/>
</dbReference>
<feature type="domain" description="Spore germination protein N-terminal" evidence="10">
    <location>
        <begin position="30"/>
        <end position="203"/>
    </location>
</feature>
<dbReference type="Proteomes" id="UP001229346">
    <property type="component" value="Unassembled WGS sequence"/>
</dbReference>
<comment type="caution">
    <text evidence="11">The sequence shown here is derived from an EMBL/GenBank/DDBJ whole genome shotgun (WGS) entry which is preliminary data.</text>
</comment>
<keyword evidence="12" id="KW-1185">Reference proteome</keyword>
<feature type="signal peptide" evidence="8">
    <location>
        <begin position="1"/>
        <end position="27"/>
    </location>
</feature>
<dbReference type="PANTHER" id="PTHR35789">
    <property type="entry name" value="SPORE GERMINATION PROTEIN B3"/>
    <property type="match status" value="1"/>
</dbReference>
<dbReference type="PANTHER" id="PTHR35789:SF1">
    <property type="entry name" value="SPORE GERMINATION PROTEIN B3"/>
    <property type="match status" value="1"/>
</dbReference>
<gene>
    <name evidence="11" type="ORF">J2T15_000389</name>
</gene>
<dbReference type="InterPro" id="IPR038501">
    <property type="entry name" value="Spore_GerAC_C_sf"/>
</dbReference>
<dbReference type="InterPro" id="IPR008844">
    <property type="entry name" value="Spore_GerAC-like"/>
</dbReference>
<evidence type="ECO:0000313" key="11">
    <source>
        <dbReference type="EMBL" id="MDQ0110973.1"/>
    </source>
</evidence>
<evidence type="ECO:0000256" key="1">
    <source>
        <dbReference type="ARBA" id="ARBA00004635"/>
    </source>
</evidence>
<reference evidence="11 12" key="1">
    <citation type="submission" date="2023-07" db="EMBL/GenBank/DDBJ databases">
        <title>Sorghum-associated microbial communities from plants grown in Nebraska, USA.</title>
        <authorList>
            <person name="Schachtman D."/>
        </authorList>
    </citation>
    <scope>NUCLEOTIDE SEQUENCE [LARGE SCALE GENOMIC DNA]</scope>
    <source>
        <strain evidence="11 12">CC482</strain>
    </source>
</reference>
<evidence type="ECO:0000259" key="10">
    <source>
        <dbReference type="Pfam" id="PF25198"/>
    </source>
</evidence>
<proteinExistence type="inferred from homology"/>
<evidence type="ECO:0000256" key="7">
    <source>
        <dbReference type="ARBA" id="ARBA00023288"/>
    </source>
</evidence>
<dbReference type="PROSITE" id="PS51257">
    <property type="entry name" value="PROKAR_LIPOPROTEIN"/>
    <property type="match status" value="1"/>
</dbReference>
<comment type="similarity">
    <text evidence="2">Belongs to the GerABKC lipoprotein family.</text>
</comment>
<sequence>MKNYSVSRSARTVLACCLLLSAMLLQGCWDEVNLQDQTYVSSLGVELKDGKFQLYAQMIKFAGVAKVEGSSSPVGNQVWIGKGTGSTVLLAINHLKKGAQSEINLEHLKSIVVHESAMSRLTDIMDGLNRLRASRYTSLVFGTKSDIVEIFTAEALFEQSPLNTMLYLPKVQEIQRSYIGPFPMKQAVQMLKEPGMTTPVPVIGMNGSDWLKGKKALQVQEIDGIFVLKKSKYIGFLTEKEASGLRWLNPDFSLFMVEAKGTRGKATIAMRGASHKLRVTHGQGSADPVFKLSVQLNGSVVEQDQPINKEEIVNSIAASIKEDLERTYATGREKGMDLYQLEHHMYRYHNAEWKKKMAGGDWVPRLDQLKIDVKFKLIHSGKFDLGEGT</sequence>
<evidence type="ECO:0000256" key="5">
    <source>
        <dbReference type="ARBA" id="ARBA00023136"/>
    </source>
</evidence>
<feature type="chain" id="PRO_5046588519" evidence="8">
    <location>
        <begin position="28"/>
        <end position="389"/>
    </location>
</feature>
<keyword evidence="4 8" id="KW-0732">Signal</keyword>
<keyword evidence="3" id="KW-0309">Germination</keyword>
<evidence type="ECO:0000256" key="8">
    <source>
        <dbReference type="SAM" id="SignalP"/>
    </source>
</evidence>
<evidence type="ECO:0000259" key="9">
    <source>
        <dbReference type="Pfam" id="PF05504"/>
    </source>
</evidence>
<evidence type="ECO:0000256" key="6">
    <source>
        <dbReference type="ARBA" id="ARBA00023139"/>
    </source>
</evidence>
<dbReference type="EMBL" id="JAUSSU010000001">
    <property type="protein sequence ID" value="MDQ0110973.1"/>
    <property type="molecule type" value="Genomic_DNA"/>
</dbReference>
<dbReference type="InterPro" id="IPR057336">
    <property type="entry name" value="GerAC_N"/>
</dbReference>
<keyword evidence="5" id="KW-0472">Membrane</keyword>
<dbReference type="NCBIfam" id="TIGR02887">
    <property type="entry name" value="spore_ger_x_C"/>
    <property type="match status" value="1"/>
</dbReference>
<protein>
    <submittedName>
        <fullName evidence="11">Ger(X)C family germination protein</fullName>
    </submittedName>
</protein>
<dbReference type="InterPro" id="IPR046953">
    <property type="entry name" value="Spore_GerAC-like_C"/>
</dbReference>
<dbReference type="Gene3D" id="3.30.300.210">
    <property type="entry name" value="Nutrient germinant receptor protein C, domain 3"/>
    <property type="match status" value="1"/>
</dbReference>
<name>A0ABT9TUF8_PAEHA</name>
<dbReference type="Pfam" id="PF25198">
    <property type="entry name" value="Spore_GerAC_N"/>
    <property type="match status" value="1"/>
</dbReference>
<evidence type="ECO:0000256" key="4">
    <source>
        <dbReference type="ARBA" id="ARBA00022729"/>
    </source>
</evidence>
<evidence type="ECO:0000256" key="2">
    <source>
        <dbReference type="ARBA" id="ARBA00007886"/>
    </source>
</evidence>
<dbReference type="RefSeq" id="WP_307200501.1">
    <property type="nucleotide sequence ID" value="NZ_JAUSSU010000001.1"/>
</dbReference>
<feature type="domain" description="Spore germination GerAC-like C-terminal" evidence="9">
    <location>
        <begin position="223"/>
        <end position="376"/>
    </location>
</feature>
<organism evidence="11 12">
    <name type="scientific">Paenibacillus harenae</name>
    <dbReference type="NCBI Taxonomy" id="306543"/>
    <lineage>
        <taxon>Bacteria</taxon>
        <taxon>Bacillati</taxon>
        <taxon>Bacillota</taxon>
        <taxon>Bacilli</taxon>
        <taxon>Bacillales</taxon>
        <taxon>Paenibacillaceae</taxon>
        <taxon>Paenibacillus</taxon>
    </lineage>
</organism>
<keyword evidence="7" id="KW-0449">Lipoprotein</keyword>
<comment type="subcellular location">
    <subcellularLocation>
        <location evidence="1">Membrane</location>
        <topology evidence="1">Lipid-anchor</topology>
    </subcellularLocation>
</comment>
<evidence type="ECO:0000313" key="12">
    <source>
        <dbReference type="Proteomes" id="UP001229346"/>
    </source>
</evidence>
<keyword evidence="6" id="KW-0564">Palmitate</keyword>
<accession>A0ABT9TUF8</accession>